<evidence type="ECO:0000313" key="1">
    <source>
        <dbReference type="EMBL" id="KAJ2984173.1"/>
    </source>
</evidence>
<gene>
    <name evidence="1" type="ORF">NQ176_g172</name>
</gene>
<reference evidence="1" key="1">
    <citation type="submission" date="2022-08" db="EMBL/GenBank/DDBJ databases">
        <title>Genome Sequence of Lecanicillium fungicola.</title>
        <authorList>
            <person name="Buettner E."/>
        </authorList>
    </citation>
    <scope>NUCLEOTIDE SEQUENCE</scope>
    <source>
        <strain evidence="1">Babe33</strain>
    </source>
</reference>
<evidence type="ECO:0000313" key="2">
    <source>
        <dbReference type="Proteomes" id="UP001143910"/>
    </source>
</evidence>
<organism evidence="1 2">
    <name type="scientific">Zarea fungicola</name>
    <dbReference type="NCBI Taxonomy" id="93591"/>
    <lineage>
        <taxon>Eukaryota</taxon>
        <taxon>Fungi</taxon>
        <taxon>Dikarya</taxon>
        <taxon>Ascomycota</taxon>
        <taxon>Pezizomycotina</taxon>
        <taxon>Sordariomycetes</taxon>
        <taxon>Hypocreomycetidae</taxon>
        <taxon>Hypocreales</taxon>
        <taxon>Cordycipitaceae</taxon>
        <taxon>Zarea</taxon>
    </lineage>
</organism>
<dbReference type="Proteomes" id="UP001143910">
    <property type="component" value="Unassembled WGS sequence"/>
</dbReference>
<sequence length="446" mass="48651">MTRPHLIFGSCSLQEHAIPTLRVAAAMAERGYDITILINDGYKALVDKLGGKFVSIPSVDDLLTEPERLNLPEGPVRASWDLLNIFIGSMPARYAILKETLVQVNKRAPSTPIVIIVEPGFLGANPLWFNANILNNLLTVTPKVLGLGISCYPGYSADLAPYMLVLPPDGTESGRLRNDALHQLVSHGPMAPALARYKKGLNELGVLNLAPFRTMGDAILACQQRVLMLHPASIDYPMSDLPARVKFVGALPPQPLPSDFRYPSWWSKVMASGKKIIMVTQGTVDLDYENLIIPTFKALATRTDVIVVAILGKYGAQLPPGVSSQVPVNTYVVDYLLYSALLPHAALCIMNASWGGMMQVMSFGVPMILAGRTEDKPEALARANWLGFGIGLNAVQPVIQQIATAVDLVFSDGKFKSKIRDIQLENEALRPFDRIENEILDLANSD</sequence>
<keyword evidence="2" id="KW-1185">Reference proteome</keyword>
<accession>A0ACC1NZG8</accession>
<proteinExistence type="predicted"/>
<name>A0ACC1NZG8_9HYPO</name>
<dbReference type="EMBL" id="JANJQO010000005">
    <property type="protein sequence ID" value="KAJ2984173.1"/>
    <property type="molecule type" value="Genomic_DNA"/>
</dbReference>
<comment type="caution">
    <text evidence="1">The sequence shown here is derived from an EMBL/GenBank/DDBJ whole genome shotgun (WGS) entry which is preliminary data.</text>
</comment>
<protein>
    <submittedName>
        <fullName evidence="1">Uncharacterized protein</fullName>
    </submittedName>
</protein>